<dbReference type="InterPro" id="IPR025877">
    <property type="entry name" value="MobA-like_NTP_Trfase"/>
</dbReference>
<evidence type="ECO:0000259" key="3">
    <source>
        <dbReference type="Pfam" id="PF12804"/>
    </source>
</evidence>
<dbReference type="EMBL" id="JAHBOH010000001">
    <property type="protein sequence ID" value="MBT0993411.1"/>
    <property type="molecule type" value="Genomic_DNA"/>
</dbReference>
<reference evidence="4 5" key="1">
    <citation type="submission" date="2021-05" db="EMBL/GenBank/DDBJ databases">
        <title>Description of Cellulomonas sp. DKR-3 sp. nov.</title>
        <authorList>
            <person name="Dahal R.H."/>
            <person name="Chaudhary D.K."/>
        </authorList>
    </citation>
    <scope>NUCLEOTIDE SEQUENCE [LARGE SCALE GENOMIC DNA]</scope>
    <source>
        <strain evidence="4 5">DKR-3</strain>
    </source>
</reference>
<evidence type="ECO:0000256" key="1">
    <source>
        <dbReference type="ARBA" id="ARBA00022679"/>
    </source>
</evidence>
<dbReference type="RefSeq" id="WP_214346905.1">
    <property type="nucleotide sequence ID" value="NZ_JAHBOH010000001.1"/>
</dbReference>
<dbReference type="InterPro" id="IPR029044">
    <property type="entry name" value="Nucleotide-diphossugar_trans"/>
</dbReference>
<dbReference type="Gene3D" id="3.90.550.10">
    <property type="entry name" value="Spore Coat Polysaccharide Biosynthesis Protein SpsA, Chain A"/>
    <property type="match status" value="1"/>
</dbReference>
<feature type="domain" description="MobA-like NTP transferase" evidence="3">
    <location>
        <begin position="7"/>
        <end position="195"/>
    </location>
</feature>
<feature type="region of interest" description="Disordered" evidence="2">
    <location>
        <begin position="232"/>
        <end position="281"/>
    </location>
</feature>
<comment type="caution">
    <text evidence="4">The sequence shown here is derived from an EMBL/GenBank/DDBJ whole genome shotgun (WGS) entry which is preliminary data.</text>
</comment>
<keyword evidence="5" id="KW-1185">Reference proteome</keyword>
<feature type="region of interest" description="Disordered" evidence="2">
    <location>
        <begin position="91"/>
        <end position="110"/>
    </location>
</feature>
<dbReference type="GO" id="GO:0016740">
    <property type="term" value="F:transferase activity"/>
    <property type="evidence" value="ECO:0007669"/>
    <property type="project" value="UniProtKB-KW"/>
</dbReference>
<sequence length="281" mass="28344">MTTDFDAIVLAGGAGRRLGGAVKPEVRVAGVALVDRALAAVAGARRVVLVAPPDLARAGVPRTLEDPPLGGPVSGVAAGLAALGAGTAVNPGGANPGRANPVEPNPVEPNPVGPNEVGGEVGGEGEVWSQVVVVLACDVPRAGSVVAELVGAARGPGVEGARLVDREGRPQHLVAAYRRTALERALARLGDPHGASVRALVDGLDLADVPDPGGAADDADTWDDVRRLDAELAGDVDRGAAASWDDRTEPPTDAPTDAPADAHEHPDADEQPDAHSDRRTP</sequence>
<keyword evidence="1 4" id="KW-0808">Transferase</keyword>
<feature type="compositionally biased region" description="Basic and acidic residues" evidence="2">
    <location>
        <begin position="232"/>
        <end position="250"/>
    </location>
</feature>
<feature type="compositionally biased region" description="Basic and acidic residues" evidence="2">
    <location>
        <begin position="260"/>
        <end position="281"/>
    </location>
</feature>
<evidence type="ECO:0000313" key="4">
    <source>
        <dbReference type="EMBL" id="MBT0993411.1"/>
    </source>
</evidence>
<dbReference type="PANTHER" id="PTHR19136:SF81">
    <property type="entry name" value="MOLYBDENUM COFACTOR GUANYLYLTRANSFERASE"/>
    <property type="match status" value="1"/>
</dbReference>
<gene>
    <name evidence="4" type="ORF">KIN34_03810</name>
</gene>
<dbReference type="Proteomes" id="UP000722125">
    <property type="component" value="Unassembled WGS sequence"/>
</dbReference>
<dbReference type="Pfam" id="PF12804">
    <property type="entry name" value="NTP_transf_3"/>
    <property type="match status" value="1"/>
</dbReference>
<dbReference type="SUPFAM" id="SSF53448">
    <property type="entry name" value="Nucleotide-diphospho-sugar transferases"/>
    <property type="match status" value="1"/>
</dbReference>
<organism evidence="4 5">
    <name type="scientific">Cellulomonas fulva</name>
    <dbReference type="NCBI Taxonomy" id="2835530"/>
    <lineage>
        <taxon>Bacteria</taxon>
        <taxon>Bacillati</taxon>
        <taxon>Actinomycetota</taxon>
        <taxon>Actinomycetes</taxon>
        <taxon>Micrococcales</taxon>
        <taxon>Cellulomonadaceae</taxon>
        <taxon>Cellulomonas</taxon>
    </lineage>
</organism>
<accession>A0ABS5TWC3</accession>
<dbReference type="PANTHER" id="PTHR19136">
    <property type="entry name" value="MOLYBDENUM COFACTOR GUANYLYLTRANSFERASE"/>
    <property type="match status" value="1"/>
</dbReference>
<evidence type="ECO:0000256" key="2">
    <source>
        <dbReference type="SAM" id="MobiDB-lite"/>
    </source>
</evidence>
<evidence type="ECO:0000313" key="5">
    <source>
        <dbReference type="Proteomes" id="UP000722125"/>
    </source>
</evidence>
<protein>
    <submittedName>
        <fullName evidence="4">NTP transferase domain-containing protein</fullName>
    </submittedName>
</protein>
<name>A0ABS5TWC3_9CELL</name>
<proteinExistence type="predicted"/>